<dbReference type="GO" id="GO:0005987">
    <property type="term" value="P:sucrose catabolic process"/>
    <property type="evidence" value="ECO:0007669"/>
    <property type="project" value="TreeGrafter"/>
</dbReference>
<feature type="domain" description="Glycosyl hydrolase family 13 catalytic" evidence="5">
    <location>
        <begin position="18"/>
        <end position="437"/>
    </location>
</feature>
<dbReference type="AlphaFoldDB" id="A0A8H7UG14"/>
<dbReference type="GO" id="GO:0004556">
    <property type="term" value="F:alpha-amylase activity"/>
    <property type="evidence" value="ECO:0007669"/>
    <property type="project" value="TreeGrafter"/>
</dbReference>
<evidence type="ECO:0000313" key="6">
    <source>
        <dbReference type="EMBL" id="KAG2184401.1"/>
    </source>
</evidence>
<gene>
    <name evidence="6" type="ORF">INT43_000310</name>
</gene>
<dbReference type="GO" id="GO:0004574">
    <property type="term" value="F:oligo-1,6-glucosidase activity"/>
    <property type="evidence" value="ECO:0007669"/>
    <property type="project" value="TreeGrafter"/>
</dbReference>
<dbReference type="SMART" id="SM00642">
    <property type="entry name" value="Aamy"/>
    <property type="match status" value="1"/>
</dbReference>
<comment type="caution">
    <text evidence="6">The sequence shown here is derived from an EMBL/GenBank/DDBJ whole genome shotgun (WGS) entry which is preliminary data.</text>
</comment>
<evidence type="ECO:0000313" key="7">
    <source>
        <dbReference type="Proteomes" id="UP000654370"/>
    </source>
</evidence>
<dbReference type="Gene3D" id="3.20.20.80">
    <property type="entry name" value="Glycosidases"/>
    <property type="match status" value="1"/>
</dbReference>
<dbReference type="Gene3D" id="3.90.400.10">
    <property type="entry name" value="Oligo-1,6-glucosidase, Domain 2"/>
    <property type="match status" value="1"/>
</dbReference>
<evidence type="ECO:0000256" key="3">
    <source>
        <dbReference type="ARBA" id="ARBA00023295"/>
    </source>
</evidence>
<reference evidence="6" key="1">
    <citation type="submission" date="2020-12" db="EMBL/GenBank/DDBJ databases">
        <title>Metabolic potential, ecology and presence of endohyphal bacteria is reflected in genomic diversity of Mucoromycotina.</title>
        <authorList>
            <person name="Muszewska A."/>
            <person name="Okrasinska A."/>
            <person name="Steczkiewicz K."/>
            <person name="Drgas O."/>
            <person name="Orlowska M."/>
            <person name="Perlinska-Lenart U."/>
            <person name="Aleksandrzak-Piekarczyk T."/>
            <person name="Szatraj K."/>
            <person name="Zielenkiewicz U."/>
            <person name="Pilsyk S."/>
            <person name="Malc E."/>
            <person name="Mieczkowski P."/>
            <person name="Kruszewska J.S."/>
            <person name="Biernat P."/>
            <person name="Pawlowska J."/>
        </authorList>
    </citation>
    <scope>NUCLEOTIDE SEQUENCE</scope>
    <source>
        <strain evidence="6">WA0000067209</strain>
    </source>
</reference>
<dbReference type="InterPro" id="IPR045857">
    <property type="entry name" value="O16G_dom_2"/>
</dbReference>
<evidence type="ECO:0000256" key="1">
    <source>
        <dbReference type="ARBA" id="ARBA00008061"/>
    </source>
</evidence>
<dbReference type="SUPFAM" id="SSF51011">
    <property type="entry name" value="Glycosyl hydrolase domain"/>
    <property type="match status" value="1"/>
</dbReference>
<protein>
    <recommendedName>
        <fullName evidence="5">Glycosyl hydrolase family 13 catalytic domain-containing protein</fullName>
    </recommendedName>
</protein>
<organism evidence="6 7">
    <name type="scientific">Mortierella isabellina</name>
    <name type="common">Filamentous fungus</name>
    <name type="synonym">Umbelopsis isabellina</name>
    <dbReference type="NCBI Taxonomy" id="91625"/>
    <lineage>
        <taxon>Eukaryota</taxon>
        <taxon>Fungi</taxon>
        <taxon>Fungi incertae sedis</taxon>
        <taxon>Mucoromycota</taxon>
        <taxon>Mucoromycotina</taxon>
        <taxon>Umbelopsidomycetes</taxon>
        <taxon>Umbelopsidales</taxon>
        <taxon>Umbelopsidaceae</taxon>
        <taxon>Umbelopsis</taxon>
    </lineage>
</organism>
<name>A0A8H7UG14_MORIS</name>
<dbReference type="InterPro" id="IPR017853">
    <property type="entry name" value="GH"/>
</dbReference>
<dbReference type="Pfam" id="PF23915">
    <property type="entry name" value="SusG_C"/>
    <property type="match status" value="1"/>
</dbReference>
<keyword evidence="3" id="KW-0326">Glycosidase</keyword>
<dbReference type="PANTHER" id="PTHR10357:SF179">
    <property type="entry name" value="NEUTRAL AND BASIC AMINO ACID TRANSPORT PROTEIN RBAT"/>
    <property type="match status" value="1"/>
</dbReference>
<dbReference type="Proteomes" id="UP000654370">
    <property type="component" value="Unassembled WGS sequence"/>
</dbReference>
<dbReference type="FunFam" id="3.90.400.10:FF:000004">
    <property type="entry name" value="Oligo-1,6-glucosidase"/>
    <property type="match status" value="1"/>
</dbReference>
<dbReference type="CDD" id="cd11333">
    <property type="entry name" value="AmyAc_SI_OligoGlu_DGase"/>
    <property type="match status" value="1"/>
</dbReference>
<dbReference type="EMBL" id="JAEPQZ010000002">
    <property type="protein sequence ID" value="KAG2184401.1"/>
    <property type="molecule type" value="Genomic_DNA"/>
</dbReference>
<proteinExistence type="inferred from homology"/>
<dbReference type="Gene3D" id="2.60.40.1180">
    <property type="entry name" value="Golgi alpha-mannosidase II"/>
    <property type="match status" value="1"/>
</dbReference>
<dbReference type="FunFam" id="3.20.20.80:FF:000064">
    <property type="entry name" value="Oligo-1,6-glucosidase"/>
    <property type="match status" value="1"/>
</dbReference>
<keyword evidence="4" id="KW-0462">Maltose metabolism</keyword>
<dbReference type="GO" id="GO:0000025">
    <property type="term" value="P:maltose catabolic process"/>
    <property type="evidence" value="ECO:0007669"/>
    <property type="project" value="TreeGrafter"/>
</dbReference>
<dbReference type="PANTHER" id="PTHR10357">
    <property type="entry name" value="ALPHA-AMYLASE FAMILY MEMBER"/>
    <property type="match status" value="1"/>
</dbReference>
<sequence>MQSDHIERRWWKEAVVYQIYPASFLDTNNDGIGDIGGILSKLDHIKSLGATAIWLSPIYASPQKDMGYDVADYRSIHEPYGTLEQVKQLIQELHKRSMKLIMDLVVNHTSDQHAWFIDSRSSRKSLRRDWYFWRDPNYDADGIRQPPNNWRSIFGGSAWTYDQDTNQYYLSLFLPSQPDLNWDNEAVRQSVYDDIEYWLDLGVDGFRIDSMNLMSKHQDLPDAPIIFPGEKYQPGDKWFASGPRMHEYLQEMRKVFDKYDAMTVGELGFTKDVKSVLEYVADSRHELNMVFTGDIVDMDFGKEGKYVRDDFHPDKLRSITNQWQTTLAQNGGWNSVYMDNHDSGRSLSRYGSDLPKYRSHAAKLLAIYLCSVSGTLFLFQGQEIGMANIPKNWTIEEYIDVEGRNYYNSVLEARGGDASRMQDVLDQLRLKARDNGRLPMQWNSSSNAGFTGSEIRPWMRVNDDYNLWNVENQENDSQSVLSFWKKILKIRKEYMDLFVYGTFEPIPAGTYGQNIIAYGRQDGSQKVVVLLNFSDKECQVQFDIMDTWRVLLSNFENYDCNNGKIVLHPYQGIILCNWDK</sequence>
<evidence type="ECO:0000256" key="4">
    <source>
        <dbReference type="ARBA" id="ARBA00026248"/>
    </source>
</evidence>
<comment type="similarity">
    <text evidence="1">Belongs to the glycosyl hydrolase 13 family.</text>
</comment>
<dbReference type="OrthoDB" id="1740265at2759"/>
<dbReference type="InterPro" id="IPR006047">
    <property type="entry name" value="GH13_cat_dom"/>
</dbReference>
<dbReference type="InterPro" id="IPR056300">
    <property type="entry name" value="SusG-like_C"/>
</dbReference>
<dbReference type="GO" id="GO:0033934">
    <property type="term" value="F:glucan 1,4-alpha-maltotriohydrolase activity"/>
    <property type="evidence" value="ECO:0007669"/>
    <property type="project" value="TreeGrafter"/>
</dbReference>
<keyword evidence="2" id="KW-0378">Hydrolase</keyword>
<dbReference type="InterPro" id="IPR013780">
    <property type="entry name" value="Glyco_hydro_b"/>
</dbReference>
<keyword evidence="7" id="KW-1185">Reference proteome</keyword>
<evidence type="ECO:0000259" key="5">
    <source>
        <dbReference type="SMART" id="SM00642"/>
    </source>
</evidence>
<dbReference type="GO" id="GO:0004575">
    <property type="term" value="F:sucrose alpha-glucosidase activity"/>
    <property type="evidence" value="ECO:0007669"/>
    <property type="project" value="TreeGrafter"/>
</dbReference>
<dbReference type="SUPFAM" id="SSF51445">
    <property type="entry name" value="(Trans)glycosidases"/>
    <property type="match status" value="1"/>
</dbReference>
<dbReference type="FunFam" id="3.20.20.80:FF:000087">
    <property type="entry name" value="Oligo-1,6-glucosidase IMA1"/>
    <property type="match status" value="1"/>
</dbReference>
<dbReference type="Pfam" id="PF00128">
    <property type="entry name" value="Alpha-amylase"/>
    <property type="match status" value="1"/>
</dbReference>
<accession>A0A8H7UG14</accession>
<evidence type="ECO:0000256" key="2">
    <source>
        <dbReference type="ARBA" id="ARBA00022801"/>
    </source>
</evidence>